<feature type="domain" description="Cell envelope-related transcriptional attenuator" evidence="4">
    <location>
        <begin position="98"/>
        <end position="236"/>
    </location>
</feature>
<keyword evidence="3" id="KW-0812">Transmembrane</keyword>
<reference evidence="5 6" key="1">
    <citation type="submission" date="2017-02" db="EMBL/GenBank/DDBJ databases">
        <authorList>
            <person name="Peterson S.W."/>
        </authorList>
    </citation>
    <scope>NUCLEOTIDE SEQUENCE [LARGE SCALE GENOMIC DNA]</scope>
    <source>
        <strain evidence="5 6">2B3F</strain>
    </source>
</reference>
<evidence type="ECO:0000313" key="6">
    <source>
        <dbReference type="Proteomes" id="UP000196230"/>
    </source>
</evidence>
<dbReference type="PANTHER" id="PTHR33392:SF6">
    <property type="entry name" value="POLYISOPRENYL-TEICHOIC ACID--PEPTIDOGLYCAN TEICHOIC ACID TRANSFERASE TAGU"/>
    <property type="match status" value="1"/>
</dbReference>
<protein>
    <submittedName>
        <fullName evidence="5">Cell envelope-related transcriptional attenuator</fullName>
    </submittedName>
</protein>
<proteinExistence type="inferred from homology"/>
<dbReference type="Proteomes" id="UP000196230">
    <property type="component" value="Unassembled WGS sequence"/>
</dbReference>
<dbReference type="AlphaFoldDB" id="A0A1R4J2T0"/>
<feature type="compositionally biased region" description="Basic and acidic residues" evidence="2">
    <location>
        <begin position="334"/>
        <end position="355"/>
    </location>
</feature>
<gene>
    <name evidence="5" type="ORF">FM125_06145</name>
</gene>
<dbReference type="InterPro" id="IPR050922">
    <property type="entry name" value="LytR/CpsA/Psr_CW_biosynth"/>
</dbReference>
<feature type="transmembrane region" description="Helical" evidence="3">
    <location>
        <begin position="29"/>
        <end position="51"/>
    </location>
</feature>
<feature type="compositionally biased region" description="Low complexity" evidence="2">
    <location>
        <begin position="356"/>
        <end position="370"/>
    </location>
</feature>
<dbReference type="EMBL" id="FUKP01000041">
    <property type="protein sequence ID" value="SJN26441.1"/>
    <property type="molecule type" value="Genomic_DNA"/>
</dbReference>
<evidence type="ECO:0000256" key="1">
    <source>
        <dbReference type="ARBA" id="ARBA00006068"/>
    </source>
</evidence>
<dbReference type="Gene3D" id="3.40.630.190">
    <property type="entry name" value="LCP protein"/>
    <property type="match status" value="1"/>
</dbReference>
<evidence type="ECO:0000313" key="5">
    <source>
        <dbReference type="EMBL" id="SJN26441.1"/>
    </source>
</evidence>
<name>A0A1R4J2T0_9MICC</name>
<sequence>MTSREPAELDELSDRHAEPDRRRRRRWPWVLGALATVVVVALVLVALYAGALARSYDDNRRTVSAPNVTDGEGGAVTVLLLGSDSRGEDGSADVEGERSDTMMVVHIPEDRSGVYVMSILRDLYVDIPGHGKGKINSALAKGGYELTVDTVEELLDIEVNHLVEIDFQGFRGVTEALGGVSVCNPTAFSSGVRNPSYFPRGEILLQDTAALRYVRERHAFARGDLTRVENQQRVVFGALDRFLSVDVLADPRRTMDVVSTLSRHLTVDEGLDSRRVAGYGWDLRSIGSDDVEMFTIPNAGGAVEESGQQVVLPDEQQLDRLKAAYARDDLGGYLREVEREEKEAAERRRAERRASESAAPSSSDGASSPAPATPAPVPAVEDPCG</sequence>
<keyword evidence="3" id="KW-0472">Membrane</keyword>
<dbReference type="InterPro" id="IPR004474">
    <property type="entry name" value="LytR_CpsA_psr"/>
</dbReference>
<evidence type="ECO:0000259" key="4">
    <source>
        <dbReference type="Pfam" id="PF03816"/>
    </source>
</evidence>
<feature type="region of interest" description="Disordered" evidence="2">
    <location>
        <begin position="334"/>
        <end position="385"/>
    </location>
</feature>
<evidence type="ECO:0000256" key="3">
    <source>
        <dbReference type="SAM" id="Phobius"/>
    </source>
</evidence>
<organism evidence="5 6">
    <name type="scientific">Micrococcus lylae</name>
    <dbReference type="NCBI Taxonomy" id="1273"/>
    <lineage>
        <taxon>Bacteria</taxon>
        <taxon>Bacillati</taxon>
        <taxon>Actinomycetota</taxon>
        <taxon>Actinomycetes</taxon>
        <taxon>Micrococcales</taxon>
        <taxon>Micrococcaceae</taxon>
        <taxon>Micrococcus</taxon>
    </lineage>
</organism>
<dbReference type="RefSeq" id="WP_245829843.1">
    <property type="nucleotide sequence ID" value="NZ_CP126965.1"/>
</dbReference>
<keyword evidence="3" id="KW-1133">Transmembrane helix</keyword>
<comment type="similarity">
    <text evidence="1">Belongs to the LytR/CpsA/Psr (LCP) family.</text>
</comment>
<evidence type="ECO:0000256" key="2">
    <source>
        <dbReference type="SAM" id="MobiDB-lite"/>
    </source>
</evidence>
<dbReference type="Pfam" id="PF03816">
    <property type="entry name" value="LytR_cpsA_psr"/>
    <property type="match status" value="1"/>
</dbReference>
<accession>A0A1R4J2T0</accession>
<dbReference type="NCBIfam" id="TIGR00350">
    <property type="entry name" value="lytR_cpsA_psr"/>
    <property type="match status" value="1"/>
</dbReference>
<dbReference type="PANTHER" id="PTHR33392">
    <property type="entry name" value="POLYISOPRENYL-TEICHOIC ACID--PEPTIDOGLYCAN TEICHOIC ACID TRANSFERASE TAGU"/>
    <property type="match status" value="1"/>
</dbReference>